<keyword evidence="12" id="KW-0862">Zinc</keyword>
<name>A0A4P8YRY6_9GEMI</name>
<dbReference type="Pfam" id="PF01440">
    <property type="entry name" value="Gemini_AL2"/>
    <property type="match status" value="1"/>
</dbReference>
<evidence type="ECO:0000256" key="10">
    <source>
        <dbReference type="ARBA" id="ARBA00022723"/>
    </source>
</evidence>
<protein>
    <recommendedName>
        <fullName evidence="4">Transcriptional activator protein</fullName>
    </recommendedName>
</protein>
<feature type="region of interest" description="Disordered" evidence="17">
    <location>
        <begin position="175"/>
        <end position="202"/>
    </location>
</feature>
<comment type="similarity">
    <text evidence="3">Belongs to the geminiviridae transcriptional activator protein family.</text>
</comment>
<dbReference type="GO" id="GO:0052170">
    <property type="term" value="P:symbiont-mediated suppression of host innate immune response"/>
    <property type="evidence" value="ECO:0007669"/>
    <property type="project" value="UniProtKB-KW"/>
</dbReference>
<comment type="subcellular location">
    <subcellularLocation>
        <location evidence="2">Host cytoplasm</location>
    </subcellularLocation>
    <subcellularLocation>
        <location evidence="1">Host nucleus</location>
    </subcellularLocation>
</comment>
<feature type="region of interest" description="Disordered" evidence="17">
    <location>
        <begin position="84"/>
        <end position="105"/>
    </location>
</feature>
<keyword evidence="9" id="KW-1090">Inhibition of host innate immune response by virus</keyword>
<keyword evidence="11" id="KW-0863">Zinc-finger</keyword>
<dbReference type="GO" id="GO:0008270">
    <property type="term" value="F:zinc ion binding"/>
    <property type="evidence" value="ECO:0007669"/>
    <property type="project" value="UniProtKB-KW"/>
</dbReference>
<keyword evidence="13" id="KW-0238">DNA-binding</keyword>
<keyword evidence="14" id="KW-0010">Activator</keyword>
<organism evidence="18">
    <name type="scientific">Sweet potato leaf curl Shandong virus 2</name>
    <dbReference type="NCBI Taxonomy" id="2583405"/>
    <lineage>
        <taxon>Viruses</taxon>
        <taxon>Monodnaviria</taxon>
        <taxon>Shotokuvirae</taxon>
        <taxon>Cressdnaviricota</taxon>
        <taxon>Repensiviricetes</taxon>
        <taxon>Geplafuvirales</taxon>
        <taxon>Geminiviridae</taxon>
        <taxon>Begomovirus</taxon>
    </lineage>
</organism>
<keyword evidence="15" id="KW-1035">Host cytoplasm</keyword>
<sequence>MTRGTTSLMTSIRIISNTLRSSLARKRIGNQIVNTESQFKLKAESQQSCCAILGRGPHISLILKRLRITLSISGHRRMQYSTPLKRTCTERSPSPPPAPQKRKYREPRTRLTWFGCGCSAFISPDCKFIHGFTHRGVTKSCTDWESSRIRQQSHACGSDCTIPPACDVHTHIRKRETDHEGSASTEPQPKEEHRVPKDLSPIPDYSWASQFCYSQLDFSP</sequence>
<evidence type="ECO:0000256" key="7">
    <source>
        <dbReference type="ARBA" id="ARBA00022562"/>
    </source>
</evidence>
<keyword evidence="16" id="KW-0899">Viral immunoevasion</keyword>
<dbReference type="EMBL" id="MK931304">
    <property type="protein sequence ID" value="QCT23844.1"/>
    <property type="molecule type" value="Genomic_DNA"/>
</dbReference>
<proteinExistence type="inferred from homology"/>
<reference evidence="18" key="1">
    <citation type="submission" date="2019-05" db="EMBL/GenBank/DDBJ databases">
        <title>Diversity of sweet potato viruses in China.</title>
        <authorList>
            <person name="Wang Y."/>
            <person name="Zhang Z."/>
            <person name="Qiao Q."/>
            <person name="Qin Y."/>
            <person name="Zhang D."/>
            <person name="Wang S."/>
            <person name="Tian Y."/>
            <person name="Zhao F."/>
            <person name="Wu Y."/>
        </authorList>
    </citation>
    <scope>NUCLEOTIDE SEQUENCE</scope>
    <source>
        <strain evidence="18">Shandong7-2017</strain>
    </source>
</reference>
<dbReference type="GO" id="GO:0030430">
    <property type="term" value="C:host cell cytoplasm"/>
    <property type="evidence" value="ECO:0007669"/>
    <property type="project" value="UniProtKB-SubCell"/>
</dbReference>
<evidence type="ECO:0000256" key="17">
    <source>
        <dbReference type="SAM" id="MobiDB-lite"/>
    </source>
</evidence>
<evidence type="ECO:0000256" key="14">
    <source>
        <dbReference type="ARBA" id="ARBA00023159"/>
    </source>
</evidence>
<evidence type="ECO:0000256" key="3">
    <source>
        <dbReference type="ARBA" id="ARBA00007672"/>
    </source>
</evidence>
<evidence type="ECO:0000256" key="2">
    <source>
        <dbReference type="ARBA" id="ARBA00004192"/>
    </source>
</evidence>
<evidence type="ECO:0000256" key="1">
    <source>
        <dbReference type="ARBA" id="ARBA00004147"/>
    </source>
</evidence>
<dbReference type="GO" id="GO:0042025">
    <property type="term" value="C:host cell nucleus"/>
    <property type="evidence" value="ECO:0007669"/>
    <property type="project" value="UniProtKB-SubCell"/>
</dbReference>
<keyword evidence="6" id="KW-0597">Phosphoprotein</keyword>
<dbReference type="GO" id="GO:0005198">
    <property type="term" value="F:structural molecule activity"/>
    <property type="evidence" value="ECO:0007669"/>
    <property type="project" value="InterPro"/>
</dbReference>
<evidence type="ECO:0000256" key="4">
    <source>
        <dbReference type="ARBA" id="ARBA00014388"/>
    </source>
</evidence>
<evidence type="ECO:0000313" key="18">
    <source>
        <dbReference type="EMBL" id="QCT23844.1"/>
    </source>
</evidence>
<keyword evidence="7" id="KW-1048">Host nucleus</keyword>
<evidence type="ECO:0000256" key="13">
    <source>
        <dbReference type="ARBA" id="ARBA00023125"/>
    </source>
</evidence>
<feature type="compositionally biased region" description="Basic and acidic residues" evidence="17">
    <location>
        <begin position="188"/>
        <end position="197"/>
    </location>
</feature>
<dbReference type="InterPro" id="IPR000942">
    <property type="entry name" value="Gemini_AL2"/>
</dbReference>
<evidence type="ECO:0000256" key="6">
    <source>
        <dbReference type="ARBA" id="ARBA00022553"/>
    </source>
</evidence>
<keyword evidence="8" id="KW-0945">Host-virus interaction</keyword>
<evidence type="ECO:0000256" key="5">
    <source>
        <dbReference type="ARBA" id="ARBA00022463"/>
    </source>
</evidence>
<dbReference type="GO" id="GO:0003677">
    <property type="term" value="F:DNA binding"/>
    <property type="evidence" value="ECO:0007669"/>
    <property type="project" value="UniProtKB-KW"/>
</dbReference>
<evidence type="ECO:0000256" key="11">
    <source>
        <dbReference type="ARBA" id="ARBA00022771"/>
    </source>
</evidence>
<keyword evidence="10" id="KW-0479">Metal-binding</keyword>
<evidence type="ECO:0000256" key="9">
    <source>
        <dbReference type="ARBA" id="ARBA00022632"/>
    </source>
</evidence>
<keyword evidence="5" id="KW-0941">Suppressor of RNA silencing</keyword>
<accession>A0A4P8YRY6</accession>
<dbReference type="GO" id="GO:0019028">
    <property type="term" value="C:viral capsid"/>
    <property type="evidence" value="ECO:0007669"/>
    <property type="project" value="InterPro"/>
</dbReference>
<evidence type="ECO:0000256" key="8">
    <source>
        <dbReference type="ARBA" id="ARBA00022581"/>
    </source>
</evidence>
<evidence type="ECO:0000256" key="16">
    <source>
        <dbReference type="ARBA" id="ARBA00023280"/>
    </source>
</evidence>
<evidence type="ECO:0000256" key="15">
    <source>
        <dbReference type="ARBA" id="ARBA00023200"/>
    </source>
</evidence>
<evidence type="ECO:0000256" key="12">
    <source>
        <dbReference type="ARBA" id="ARBA00022833"/>
    </source>
</evidence>